<dbReference type="AlphaFoldDB" id="A0A8S0VPS5"/>
<dbReference type="InterPro" id="IPR001648">
    <property type="entry name" value="Ribosomal_bS18"/>
</dbReference>
<keyword evidence="2" id="KW-0694">RNA-binding</keyword>
<dbReference type="PANTHER" id="PTHR13479:SF66">
    <property type="entry name" value="LARGE RIBOSOMAL SUBUNIT PROTEIN ML66"/>
    <property type="match status" value="1"/>
</dbReference>
<evidence type="ECO:0000313" key="6">
    <source>
        <dbReference type="EMBL" id="CAA3033278.1"/>
    </source>
</evidence>
<comment type="caution">
    <text evidence="6">The sequence shown here is derived from an EMBL/GenBank/DDBJ whole genome shotgun (WGS) entry which is preliminary data.</text>
</comment>
<dbReference type="GO" id="GO:0070181">
    <property type="term" value="F:small ribosomal subunit rRNA binding"/>
    <property type="evidence" value="ECO:0007669"/>
    <property type="project" value="TreeGrafter"/>
</dbReference>
<dbReference type="PANTHER" id="PTHR13479">
    <property type="entry name" value="30S RIBOSOMAL PROTEIN S18"/>
    <property type="match status" value="1"/>
</dbReference>
<dbReference type="EMBL" id="CACTIH010010118">
    <property type="protein sequence ID" value="CAA3033278.1"/>
    <property type="molecule type" value="Genomic_DNA"/>
</dbReference>
<evidence type="ECO:0000256" key="2">
    <source>
        <dbReference type="ARBA" id="ARBA00022884"/>
    </source>
</evidence>
<name>A0A8S0VPS5_OLEEU</name>
<dbReference type="GO" id="GO:0005763">
    <property type="term" value="C:mitochondrial small ribosomal subunit"/>
    <property type="evidence" value="ECO:0007669"/>
    <property type="project" value="TreeGrafter"/>
</dbReference>
<evidence type="ECO:0000256" key="1">
    <source>
        <dbReference type="ARBA" id="ARBA00022730"/>
    </source>
</evidence>
<dbReference type="SUPFAM" id="SSF46911">
    <property type="entry name" value="Ribosomal protein S18"/>
    <property type="match status" value="1"/>
</dbReference>
<keyword evidence="4" id="KW-0687">Ribonucleoprotein</keyword>
<dbReference type="Proteomes" id="UP000594638">
    <property type="component" value="Unassembled WGS sequence"/>
</dbReference>
<gene>
    <name evidence="6" type="ORF">OLEA9_A114505</name>
</gene>
<dbReference type="OrthoDB" id="10054543at2759"/>
<dbReference type="GO" id="GO:0003735">
    <property type="term" value="F:structural constituent of ribosome"/>
    <property type="evidence" value="ECO:0007669"/>
    <property type="project" value="InterPro"/>
</dbReference>
<evidence type="ECO:0000256" key="4">
    <source>
        <dbReference type="ARBA" id="ARBA00023274"/>
    </source>
</evidence>
<dbReference type="Pfam" id="PF01084">
    <property type="entry name" value="Ribosomal_S18"/>
    <property type="match status" value="1"/>
</dbReference>
<dbReference type="InterPro" id="IPR036870">
    <property type="entry name" value="Ribosomal_bS18_sf"/>
</dbReference>
<evidence type="ECO:0000256" key="5">
    <source>
        <dbReference type="ARBA" id="ARBA00035266"/>
    </source>
</evidence>
<proteinExistence type="predicted"/>
<keyword evidence="1" id="KW-0699">rRNA-binding</keyword>
<dbReference type="Gramene" id="OE9A114505T1">
    <property type="protein sequence ID" value="OE9A114505C1"/>
    <property type="gene ID" value="OE9A114505"/>
</dbReference>
<evidence type="ECO:0000313" key="7">
    <source>
        <dbReference type="Proteomes" id="UP000594638"/>
    </source>
</evidence>
<accession>A0A8S0VPS5</accession>
<dbReference type="GO" id="GO:0032543">
    <property type="term" value="P:mitochondrial translation"/>
    <property type="evidence" value="ECO:0007669"/>
    <property type="project" value="TreeGrafter"/>
</dbReference>
<keyword evidence="3" id="KW-0689">Ribosomal protein</keyword>
<dbReference type="Gene3D" id="4.10.640.10">
    <property type="entry name" value="Ribosomal protein S18"/>
    <property type="match status" value="1"/>
</dbReference>
<organism evidence="6 7">
    <name type="scientific">Olea europaea subsp. europaea</name>
    <dbReference type="NCBI Taxonomy" id="158383"/>
    <lineage>
        <taxon>Eukaryota</taxon>
        <taxon>Viridiplantae</taxon>
        <taxon>Streptophyta</taxon>
        <taxon>Embryophyta</taxon>
        <taxon>Tracheophyta</taxon>
        <taxon>Spermatophyta</taxon>
        <taxon>Magnoliopsida</taxon>
        <taxon>eudicotyledons</taxon>
        <taxon>Gunneridae</taxon>
        <taxon>Pentapetalae</taxon>
        <taxon>asterids</taxon>
        <taxon>lamiids</taxon>
        <taxon>Lamiales</taxon>
        <taxon>Oleaceae</taxon>
        <taxon>Oleeae</taxon>
        <taxon>Olea</taxon>
    </lineage>
</organism>
<evidence type="ECO:0000256" key="3">
    <source>
        <dbReference type="ARBA" id="ARBA00022980"/>
    </source>
</evidence>
<reference evidence="6 7" key="1">
    <citation type="submission" date="2019-12" db="EMBL/GenBank/DDBJ databases">
        <authorList>
            <person name="Alioto T."/>
            <person name="Alioto T."/>
            <person name="Gomez Garrido J."/>
        </authorList>
    </citation>
    <scope>NUCLEOTIDE SEQUENCE [LARGE SCALE GENOMIC DNA]</scope>
</reference>
<keyword evidence="7" id="KW-1185">Reference proteome</keyword>
<sequence>MIRSALFSALSPKICQQSTLTASTHLVCISQAGIRPFSTNPTLLFQAISTNRTHCKLSERPLFTIQQRGIHNDDKDPDSPNLYIEDNLKLDIKDTEPETTVIEANPVSTGREGKLVKAAHDNACTLCRLNLRNLSYTDVMILSQYIKRNGSLVTYHESKLCSKQYKKIERLIKQAQRCNLIPRPADYLVPGTWHDLNTYLEIDRKRDQPMKVIKKEYWKL</sequence>
<protein>
    <recommendedName>
        <fullName evidence="5">Small ribosomal subunit protein bS18c</fullName>
    </recommendedName>
</protein>